<dbReference type="Proteomes" id="UP000536640">
    <property type="component" value="Unassembled WGS sequence"/>
</dbReference>
<evidence type="ECO:0000313" key="3">
    <source>
        <dbReference type="EMBL" id="MBB5189018.1"/>
    </source>
</evidence>
<dbReference type="Gene3D" id="3.30.70.1320">
    <property type="entry name" value="Multidrug efflux transporter AcrB pore domain like"/>
    <property type="match status" value="1"/>
</dbReference>
<feature type="transmembrane region" description="Helical" evidence="1">
    <location>
        <begin position="825"/>
        <end position="844"/>
    </location>
</feature>
<gene>
    <name evidence="3" type="ORF">HNQ57_003317</name>
</gene>
<feature type="transmembrane region" description="Helical" evidence="1">
    <location>
        <begin position="929"/>
        <end position="946"/>
    </location>
</feature>
<dbReference type="SUPFAM" id="SSF82693">
    <property type="entry name" value="Multidrug efflux transporter AcrB pore domain, PN1, PN2, PC1 and PC2 subdomains"/>
    <property type="match status" value="3"/>
</dbReference>
<comment type="caution">
    <text evidence="3">The sequence shown here is derived from an EMBL/GenBank/DDBJ whole genome shotgun (WGS) entry which is preliminary data.</text>
</comment>
<dbReference type="GO" id="GO:0042910">
    <property type="term" value="F:xenobiotic transmembrane transporter activity"/>
    <property type="evidence" value="ECO:0007669"/>
    <property type="project" value="TreeGrafter"/>
</dbReference>
<dbReference type="AlphaFoldDB" id="A0A840R923"/>
<feature type="transmembrane region" description="Helical" evidence="1">
    <location>
        <begin position="337"/>
        <end position="356"/>
    </location>
</feature>
<dbReference type="Gene3D" id="1.20.1640.10">
    <property type="entry name" value="Multidrug efflux transporter AcrB transmembrane domain"/>
    <property type="match status" value="2"/>
</dbReference>
<dbReference type="Gene3D" id="3.30.2090.10">
    <property type="entry name" value="Multidrug efflux transporter AcrB TolC docking domain, DN and DC subdomains"/>
    <property type="match status" value="2"/>
</dbReference>
<evidence type="ECO:0000259" key="2">
    <source>
        <dbReference type="PROSITE" id="PS50156"/>
    </source>
</evidence>
<proteinExistence type="predicted"/>
<dbReference type="Gene3D" id="3.30.70.1430">
    <property type="entry name" value="Multidrug efflux transporter AcrB pore domain"/>
    <property type="match status" value="2"/>
</dbReference>
<dbReference type="InterPro" id="IPR001036">
    <property type="entry name" value="Acrflvin-R"/>
</dbReference>
<keyword evidence="1" id="KW-0472">Membrane</keyword>
<evidence type="ECO:0000313" key="4">
    <source>
        <dbReference type="Proteomes" id="UP000536640"/>
    </source>
</evidence>
<dbReference type="SUPFAM" id="SSF82866">
    <property type="entry name" value="Multidrug efflux transporter AcrB transmembrane domain"/>
    <property type="match status" value="2"/>
</dbReference>
<dbReference type="InterPro" id="IPR000731">
    <property type="entry name" value="SSD"/>
</dbReference>
<feature type="transmembrane region" description="Helical" evidence="1">
    <location>
        <begin position="958"/>
        <end position="984"/>
    </location>
</feature>
<keyword evidence="4" id="KW-1185">Reference proteome</keyword>
<accession>A0A840R923</accession>
<dbReference type="GO" id="GO:0005886">
    <property type="term" value="C:plasma membrane"/>
    <property type="evidence" value="ECO:0007669"/>
    <property type="project" value="TreeGrafter"/>
</dbReference>
<dbReference type="PANTHER" id="PTHR32063:SF0">
    <property type="entry name" value="SWARMING MOTILITY PROTEIN SWRC"/>
    <property type="match status" value="1"/>
</dbReference>
<dbReference type="PRINTS" id="PR00702">
    <property type="entry name" value="ACRIFLAVINRP"/>
</dbReference>
<dbReference type="PROSITE" id="PS50156">
    <property type="entry name" value="SSD"/>
    <property type="match status" value="1"/>
</dbReference>
<dbReference type="PANTHER" id="PTHR32063">
    <property type="match status" value="1"/>
</dbReference>
<dbReference type="Pfam" id="PF00873">
    <property type="entry name" value="ACR_tran"/>
    <property type="match status" value="1"/>
</dbReference>
<dbReference type="Gene3D" id="3.30.70.1440">
    <property type="entry name" value="Multidrug efflux transporter AcrB pore domain"/>
    <property type="match status" value="1"/>
</dbReference>
<dbReference type="InterPro" id="IPR027463">
    <property type="entry name" value="AcrB_DN_DC_subdom"/>
</dbReference>
<sequence>MFGLIGIASVGLGKLPNIDVPLITIATVHPGASPEAVDSSISGVIESAVNTVSGIDYLESSSLPGYSLVRVKFKTGLDPDVAFNEIQSKVNQIANRLPREAQTPVIAKLDVNATPVVWVVLRGDRSQEQMHAIARHHIKRQLETINGVGQVAFGGGMERKIQIKLDLVRLSSFNMTVSDVIAAISRQHAQRPGGFIATGDDERMLHLDMEHHSIEALRGLLLNQGSNGRITLGDVAQVSDGLDDERTQVSYDGESVIAIAVQKLPNANTVLVVREVERRLKETIQPSLPVGVRVELAINEANVIGETVLALRDHLTTGLLLAILVVWGFVLNIRSTLIVAIAIPISLLGAVVVMYFNNYSFNIMSMSALLLLIGVVVDDAIVVVENIHRKFEAGEQDPDTAAIEGTTEVVAPVVAASLTLVCIFATVVFMEGMAGIFLRSFAVITTVGVLVSLFISLSLTPALGAILLRPEGQRSSVIQFIDKFHGWVEHLYRQGLIIAIRNRLLILLVTFALVGASFWLMTRMGTEFIPADDESRLQVKVTAPAGSSLDYMKRKVGEIEFVLASHVEVKHFLTTIGDVNQGNVNEALISVILTPKQERQIGQQLIMSELTTALRRVAGVESFVNAFPILNGLRAETMELHLSGTNLHAVAEIAQMLHERMRSIPELGNVQLSLKLNQPMVSVSIDRERAARLGLSVTAIGETLSLLSAGIDVAYFNDLPSDGERYDVHLSADRDSFNLSEGFEKVYLRNATGGLIRLDTVAGIENTYGPSIINRRNLTYSAAFYSTPTVSLGEALALVNELAVDVLSPGYELSPGGQADELEKTVYYITFVFLTGMLMVYMVLASQFNSLLQPLLVMLAQPLAIIGGVAALWLAGHTLNIYSMIGLVLLVGLVSKNSILLIDRINNRRLSGMDAHEAILEACPLRLRPVLMTSLTVVLAMLPAALGHGPGSGQYGPLAVAVLGGVISSTLLTLFVVPVAYSLLEQWLVVRRT</sequence>
<reference evidence="3 4" key="1">
    <citation type="submission" date="2020-08" db="EMBL/GenBank/DDBJ databases">
        <title>Genomic Encyclopedia of Type Strains, Phase IV (KMG-IV): sequencing the most valuable type-strain genomes for metagenomic binning, comparative biology and taxonomic classification.</title>
        <authorList>
            <person name="Goeker M."/>
        </authorList>
    </citation>
    <scope>NUCLEOTIDE SEQUENCE [LARGE SCALE GENOMIC DNA]</scope>
    <source>
        <strain evidence="3 4">DSM 25701</strain>
    </source>
</reference>
<feature type="domain" description="SSD" evidence="2">
    <location>
        <begin position="370"/>
        <end position="466"/>
    </location>
</feature>
<organism evidence="3 4">
    <name type="scientific">Zhongshania antarctica</name>
    <dbReference type="NCBI Taxonomy" id="641702"/>
    <lineage>
        <taxon>Bacteria</taxon>
        <taxon>Pseudomonadati</taxon>
        <taxon>Pseudomonadota</taxon>
        <taxon>Gammaproteobacteria</taxon>
        <taxon>Cellvibrionales</taxon>
        <taxon>Spongiibacteraceae</taxon>
        <taxon>Zhongshania</taxon>
    </lineage>
</organism>
<keyword evidence="1" id="KW-1133">Transmembrane helix</keyword>
<feature type="transmembrane region" description="Helical" evidence="1">
    <location>
        <begin position="314"/>
        <end position="330"/>
    </location>
</feature>
<dbReference type="EMBL" id="JACHHW010000012">
    <property type="protein sequence ID" value="MBB5189018.1"/>
    <property type="molecule type" value="Genomic_DNA"/>
</dbReference>
<feature type="transmembrane region" description="Helical" evidence="1">
    <location>
        <begin position="856"/>
        <end position="875"/>
    </location>
</feature>
<keyword evidence="1" id="KW-0812">Transmembrane</keyword>
<feature type="transmembrane region" description="Helical" evidence="1">
    <location>
        <begin position="881"/>
        <end position="902"/>
    </location>
</feature>
<feature type="transmembrane region" description="Helical" evidence="1">
    <location>
        <begin position="504"/>
        <end position="521"/>
    </location>
</feature>
<name>A0A840R923_9GAMM</name>
<feature type="transmembrane region" description="Helical" evidence="1">
    <location>
        <begin position="436"/>
        <end position="468"/>
    </location>
</feature>
<feature type="transmembrane region" description="Helical" evidence="1">
    <location>
        <begin position="368"/>
        <end position="388"/>
    </location>
</feature>
<dbReference type="SUPFAM" id="SSF82714">
    <property type="entry name" value="Multidrug efflux transporter AcrB TolC docking domain, DN and DC subdomains"/>
    <property type="match status" value="2"/>
</dbReference>
<protein>
    <submittedName>
        <fullName evidence="3">HAE1 family hydrophobic/amphiphilic exporter-1</fullName>
    </submittedName>
</protein>
<evidence type="ECO:0000256" key="1">
    <source>
        <dbReference type="SAM" id="Phobius"/>
    </source>
</evidence>
<feature type="transmembrane region" description="Helical" evidence="1">
    <location>
        <begin position="409"/>
        <end position="430"/>
    </location>
</feature>